<dbReference type="Pfam" id="PF08241">
    <property type="entry name" value="Methyltransf_11"/>
    <property type="match status" value="1"/>
</dbReference>
<dbReference type="GO" id="GO:0032259">
    <property type="term" value="P:methylation"/>
    <property type="evidence" value="ECO:0007669"/>
    <property type="project" value="UniProtKB-KW"/>
</dbReference>
<proteinExistence type="predicted"/>
<keyword evidence="2" id="KW-0489">Methyltransferase</keyword>
<dbReference type="RefSeq" id="WP_012162665.1">
    <property type="nucleotide sequence ID" value="NC_009925.1"/>
</dbReference>
<evidence type="ECO:0000259" key="1">
    <source>
        <dbReference type="Pfam" id="PF08241"/>
    </source>
</evidence>
<dbReference type="STRING" id="329726.AM1_2173"/>
<dbReference type="InterPro" id="IPR029063">
    <property type="entry name" value="SAM-dependent_MTases_sf"/>
</dbReference>
<dbReference type="EMBL" id="CP000828">
    <property type="protein sequence ID" value="ABW27187.1"/>
    <property type="molecule type" value="Genomic_DNA"/>
</dbReference>
<accession>B0BZX7</accession>
<keyword evidence="3" id="KW-1185">Reference proteome</keyword>
<reference evidence="2 3" key="1">
    <citation type="journal article" date="2008" name="Proc. Natl. Acad. Sci. U.S.A.">
        <title>Niche adaptation and genome expansion in the chlorophyll d-producing cyanobacterium Acaryochloris marina.</title>
        <authorList>
            <person name="Swingley W.D."/>
            <person name="Chen M."/>
            <person name="Cheung P.C."/>
            <person name="Conrad A.L."/>
            <person name="Dejesa L.C."/>
            <person name="Hao J."/>
            <person name="Honchak B.M."/>
            <person name="Karbach L.E."/>
            <person name="Kurdoglu A."/>
            <person name="Lahiri S."/>
            <person name="Mastrian S.D."/>
            <person name="Miyashita H."/>
            <person name="Page L."/>
            <person name="Ramakrishna P."/>
            <person name="Satoh S."/>
            <person name="Sattley W.M."/>
            <person name="Shimada Y."/>
            <person name="Taylor H.L."/>
            <person name="Tomo T."/>
            <person name="Tsuchiya T."/>
            <person name="Wang Z.T."/>
            <person name="Raymond J."/>
            <person name="Mimuro M."/>
            <person name="Blankenship R.E."/>
            <person name="Touchman J.W."/>
        </authorList>
    </citation>
    <scope>NUCLEOTIDE SEQUENCE [LARGE SCALE GENOMIC DNA]</scope>
    <source>
        <strain evidence="3">MBIC 11017</strain>
    </source>
</reference>
<feature type="domain" description="Methyltransferase type 11" evidence="1">
    <location>
        <begin position="85"/>
        <end position="184"/>
    </location>
</feature>
<keyword evidence="2" id="KW-0808">Transferase</keyword>
<gene>
    <name evidence="2" type="ordered locus">AM1_2173</name>
</gene>
<name>B0BZX7_ACAM1</name>
<evidence type="ECO:0000313" key="3">
    <source>
        <dbReference type="Proteomes" id="UP000000268"/>
    </source>
</evidence>
<dbReference type="eggNOG" id="COG0500">
    <property type="taxonomic scope" value="Bacteria"/>
</dbReference>
<protein>
    <submittedName>
        <fullName evidence="2">Methyltransferase putative</fullName>
    </submittedName>
</protein>
<dbReference type="InterPro" id="IPR013216">
    <property type="entry name" value="Methyltransf_11"/>
</dbReference>
<dbReference type="Gene3D" id="3.40.50.150">
    <property type="entry name" value="Vaccinia Virus protein VP39"/>
    <property type="match status" value="1"/>
</dbReference>
<dbReference type="AlphaFoldDB" id="B0BZX7"/>
<dbReference type="OrthoDB" id="527763at2"/>
<dbReference type="KEGG" id="amr:AM1_2173"/>
<dbReference type="GO" id="GO:0008757">
    <property type="term" value="F:S-adenosylmethionine-dependent methyltransferase activity"/>
    <property type="evidence" value="ECO:0007669"/>
    <property type="project" value="InterPro"/>
</dbReference>
<dbReference type="SUPFAM" id="SSF53335">
    <property type="entry name" value="S-adenosyl-L-methionine-dependent methyltransferases"/>
    <property type="match status" value="1"/>
</dbReference>
<sequence length="243" mass="28206">MAKKQQQTNLYTSLPQLANPDDQWHEQIQAVTQRFNREYEQAAFELPPEVEAMPVFQDWNAGRLQARIASEFWQFQKPKKKQHWLDIGCGLSFLVYPWFEWEAYFYGQELSKVAQEAVNSRGPQLNSKLFKGVERGPAHHLKYEDNQFDGVIATGFSCYFPQDYWQTVLTEIKRVLKTGSVVVFDVIDPDSELADNWSILETYLGAEVFPEPLETWKSVIKTAGGKVIKAESQELFHLFKVKF</sequence>
<dbReference type="HOGENOM" id="CLU_099336_0_0_3"/>
<organism evidence="2 3">
    <name type="scientific">Acaryochloris marina (strain MBIC 11017)</name>
    <dbReference type="NCBI Taxonomy" id="329726"/>
    <lineage>
        <taxon>Bacteria</taxon>
        <taxon>Bacillati</taxon>
        <taxon>Cyanobacteriota</taxon>
        <taxon>Cyanophyceae</taxon>
        <taxon>Acaryochloridales</taxon>
        <taxon>Acaryochloridaceae</taxon>
        <taxon>Acaryochloris</taxon>
    </lineage>
</organism>
<dbReference type="CDD" id="cd02440">
    <property type="entry name" value="AdoMet_MTases"/>
    <property type="match status" value="1"/>
</dbReference>
<evidence type="ECO:0000313" key="2">
    <source>
        <dbReference type="EMBL" id="ABW27187.1"/>
    </source>
</evidence>
<dbReference type="Proteomes" id="UP000000268">
    <property type="component" value="Chromosome"/>
</dbReference>